<sequence length="243" mass="26154">MVVSRGAVTTRHDPSTAGNGYPVSQGTGPGPGRQNCGFRGLYGRAGTRRDGSLTRHFDGRVGALGISAHTWRELLQGLEELRGGELAGGQYYMGVSIMGMALVGPLRIPQENFWALGSSDTDPDRKFLISNSSSIRAAAATVWVLALITLSHSSLQRAPIGKTIHERSILSGTSDLNGWVVVARAKICLITSCLKRRVPDKSCLPSALSTFKNCRMVTTLDTVQKRVKDNESLLDIEEDGVDD</sequence>
<feature type="region of interest" description="Disordered" evidence="1">
    <location>
        <begin position="1"/>
        <end position="36"/>
    </location>
</feature>
<reference evidence="2" key="1">
    <citation type="submission" date="2023-03" db="EMBL/GenBank/DDBJ databases">
        <title>Massive genome expansion in bonnet fungi (Mycena s.s.) driven by repeated elements and novel gene families across ecological guilds.</title>
        <authorList>
            <consortium name="Lawrence Berkeley National Laboratory"/>
            <person name="Harder C.B."/>
            <person name="Miyauchi S."/>
            <person name="Viragh M."/>
            <person name="Kuo A."/>
            <person name="Thoen E."/>
            <person name="Andreopoulos B."/>
            <person name="Lu D."/>
            <person name="Skrede I."/>
            <person name="Drula E."/>
            <person name="Henrissat B."/>
            <person name="Morin E."/>
            <person name="Kohler A."/>
            <person name="Barry K."/>
            <person name="LaButti K."/>
            <person name="Morin E."/>
            <person name="Salamov A."/>
            <person name="Lipzen A."/>
            <person name="Mereny Z."/>
            <person name="Hegedus B."/>
            <person name="Baldrian P."/>
            <person name="Stursova M."/>
            <person name="Weitz H."/>
            <person name="Taylor A."/>
            <person name="Grigoriev I.V."/>
            <person name="Nagy L.G."/>
            <person name="Martin F."/>
            <person name="Kauserud H."/>
        </authorList>
    </citation>
    <scope>NUCLEOTIDE SEQUENCE</scope>
    <source>
        <strain evidence="2">9284</strain>
    </source>
</reference>
<gene>
    <name evidence="2" type="ORF">FB45DRAFT_859751</name>
</gene>
<protein>
    <submittedName>
        <fullName evidence="2">Uncharacterized protein</fullName>
    </submittedName>
</protein>
<dbReference type="EMBL" id="JARKIF010000001">
    <property type="protein sequence ID" value="KAJ7651138.1"/>
    <property type="molecule type" value="Genomic_DNA"/>
</dbReference>
<evidence type="ECO:0000313" key="2">
    <source>
        <dbReference type="EMBL" id="KAJ7651138.1"/>
    </source>
</evidence>
<dbReference type="Proteomes" id="UP001221142">
    <property type="component" value="Unassembled WGS sequence"/>
</dbReference>
<organism evidence="2 3">
    <name type="scientific">Roridomyces roridus</name>
    <dbReference type="NCBI Taxonomy" id="1738132"/>
    <lineage>
        <taxon>Eukaryota</taxon>
        <taxon>Fungi</taxon>
        <taxon>Dikarya</taxon>
        <taxon>Basidiomycota</taxon>
        <taxon>Agaricomycotina</taxon>
        <taxon>Agaricomycetes</taxon>
        <taxon>Agaricomycetidae</taxon>
        <taxon>Agaricales</taxon>
        <taxon>Marasmiineae</taxon>
        <taxon>Mycenaceae</taxon>
        <taxon>Roridomyces</taxon>
    </lineage>
</organism>
<accession>A0AAD7CKH0</accession>
<evidence type="ECO:0000256" key="1">
    <source>
        <dbReference type="SAM" id="MobiDB-lite"/>
    </source>
</evidence>
<dbReference type="AlphaFoldDB" id="A0AAD7CKH0"/>
<comment type="caution">
    <text evidence="2">The sequence shown here is derived from an EMBL/GenBank/DDBJ whole genome shotgun (WGS) entry which is preliminary data.</text>
</comment>
<name>A0AAD7CKH0_9AGAR</name>
<evidence type="ECO:0000313" key="3">
    <source>
        <dbReference type="Proteomes" id="UP001221142"/>
    </source>
</evidence>
<feature type="compositionally biased region" description="Polar residues" evidence="1">
    <location>
        <begin position="16"/>
        <end position="26"/>
    </location>
</feature>
<proteinExistence type="predicted"/>
<keyword evidence="3" id="KW-1185">Reference proteome</keyword>